<comment type="similarity">
    <text evidence="4 11">Belongs to the dihydroorotate dehydrogenase family. Type 2 subfamily.</text>
</comment>
<dbReference type="GO" id="GO:0044205">
    <property type="term" value="P:'de novo' UMP biosynthetic process"/>
    <property type="evidence" value="ECO:0007669"/>
    <property type="project" value="UniProtKB-UniRule"/>
</dbReference>
<reference evidence="14" key="1">
    <citation type="journal article" date="2014" name="Int. J. Syst. Evol. Microbiol.">
        <title>Complete genome sequence of Corynebacterium casei LMG S-19264T (=DSM 44701T), isolated from a smear-ripened cheese.</title>
        <authorList>
            <consortium name="US DOE Joint Genome Institute (JGI-PGF)"/>
            <person name="Walter F."/>
            <person name="Albersmeier A."/>
            <person name="Kalinowski J."/>
            <person name="Ruckert C."/>
        </authorList>
    </citation>
    <scope>NUCLEOTIDE SEQUENCE</scope>
    <source>
        <strain evidence="14">CGMCC 4.7308</strain>
    </source>
</reference>
<evidence type="ECO:0000256" key="2">
    <source>
        <dbReference type="ARBA" id="ARBA00004370"/>
    </source>
</evidence>
<dbReference type="NCBIfam" id="TIGR01036">
    <property type="entry name" value="pyrD_sub2"/>
    <property type="match status" value="1"/>
</dbReference>
<dbReference type="Proteomes" id="UP000655208">
    <property type="component" value="Unassembled WGS sequence"/>
</dbReference>
<evidence type="ECO:0000256" key="5">
    <source>
        <dbReference type="ARBA" id="ARBA00022630"/>
    </source>
</evidence>
<evidence type="ECO:0000256" key="1">
    <source>
        <dbReference type="ARBA" id="ARBA00003125"/>
    </source>
</evidence>
<feature type="active site" description="Nucleophile" evidence="11">
    <location>
        <position position="188"/>
    </location>
</feature>
<dbReference type="NCBIfam" id="NF003652">
    <property type="entry name" value="PRK05286.2-5"/>
    <property type="match status" value="1"/>
</dbReference>
<evidence type="ECO:0000256" key="11">
    <source>
        <dbReference type="HAMAP-Rule" id="MF_00225"/>
    </source>
</evidence>
<comment type="cofactor">
    <cofactor evidence="11">
        <name>FMN</name>
        <dbReference type="ChEBI" id="CHEBI:58210"/>
    </cofactor>
    <text evidence="11">Binds 1 FMN per subunit.</text>
</comment>
<feature type="binding site" evidence="11">
    <location>
        <begin position="333"/>
        <end position="334"/>
    </location>
    <ligand>
        <name>FMN</name>
        <dbReference type="ChEBI" id="CHEBI:58210"/>
    </ligand>
</feature>
<feature type="binding site" evidence="11">
    <location>
        <position position="185"/>
    </location>
    <ligand>
        <name>FMN</name>
        <dbReference type="ChEBI" id="CHEBI:58210"/>
    </ligand>
</feature>
<dbReference type="GO" id="GO:0005886">
    <property type="term" value="C:plasma membrane"/>
    <property type="evidence" value="ECO:0007669"/>
    <property type="project" value="UniProtKB-SubCell"/>
</dbReference>
<dbReference type="InterPro" id="IPR005720">
    <property type="entry name" value="Dihydroorotate_DH_cat"/>
</dbReference>
<evidence type="ECO:0000313" key="14">
    <source>
        <dbReference type="EMBL" id="GGL86196.1"/>
    </source>
</evidence>
<feature type="binding site" evidence="11">
    <location>
        <begin position="261"/>
        <end position="262"/>
    </location>
    <ligand>
        <name>substrate</name>
    </ligand>
</feature>
<evidence type="ECO:0000313" key="15">
    <source>
        <dbReference type="Proteomes" id="UP000655208"/>
    </source>
</evidence>
<dbReference type="PANTHER" id="PTHR48109">
    <property type="entry name" value="DIHYDROOROTATE DEHYDROGENASE (QUINONE), MITOCHONDRIAL-RELATED"/>
    <property type="match status" value="1"/>
</dbReference>
<evidence type="ECO:0000256" key="8">
    <source>
        <dbReference type="ARBA" id="ARBA00023002"/>
    </source>
</evidence>
<dbReference type="Pfam" id="PF01180">
    <property type="entry name" value="DHO_dh"/>
    <property type="match status" value="1"/>
</dbReference>
<evidence type="ECO:0000256" key="9">
    <source>
        <dbReference type="ARBA" id="ARBA00023136"/>
    </source>
</evidence>
<feature type="binding site" evidence="11">
    <location>
        <begin position="74"/>
        <end position="78"/>
    </location>
    <ligand>
        <name>FMN</name>
        <dbReference type="ChEBI" id="CHEBI:58210"/>
    </ligand>
</feature>
<dbReference type="GO" id="GO:0106430">
    <property type="term" value="F:dihydroorotate dehydrogenase (quinone) activity"/>
    <property type="evidence" value="ECO:0007669"/>
    <property type="project" value="UniProtKB-EC"/>
</dbReference>
<dbReference type="PANTHER" id="PTHR48109:SF4">
    <property type="entry name" value="DIHYDROOROTATE DEHYDROGENASE (QUINONE), MITOCHONDRIAL"/>
    <property type="match status" value="1"/>
</dbReference>
<evidence type="ECO:0000256" key="6">
    <source>
        <dbReference type="ARBA" id="ARBA00022643"/>
    </source>
</evidence>
<evidence type="ECO:0000256" key="12">
    <source>
        <dbReference type="SAM" id="MobiDB-lite"/>
    </source>
</evidence>
<comment type="subcellular location">
    <subcellularLocation>
        <location evidence="11">Cell membrane</location>
        <topology evidence="11">Peripheral membrane protein</topology>
    </subcellularLocation>
    <subcellularLocation>
        <location evidence="2">Membrane</location>
    </subcellularLocation>
</comment>
<keyword evidence="6 11" id="KW-0288">FMN</keyword>
<dbReference type="Gene3D" id="3.20.20.70">
    <property type="entry name" value="Aldolase class I"/>
    <property type="match status" value="1"/>
</dbReference>
<evidence type="ECO:0000256" key="4">
    <source>
        <dbReference type="ARBA" id="ARBA00005359"/>
    </source>
</evidence>
<feature type="binding site" evidence="11">
    <location>
        <position position="232"/>
    </location>
    <ligand>
        <name>FMN</name>
        <dbReference type="ChEBI" id="CHEBI:58210"/>
    </ligand>
</feature>
<evidence type="ECO:0000259" key="13">
    <source>
        <dbReference type="Pfam" id="PF01180"/>
    </source>
</evidence>
<comment type="pathway">
    <text evidence="3 11">Pyrimidine metabolism; UMP biosynthesis via de novo pathway; orotate from (S)-dihydroorotate (quinone route): step 1/1.</text>
</comment>
<proteinExistence type="inferred from homology"/>
<feature type="domain" description="Dihydroorotate dehydrogenase catalytic" evidence="13">
    <location>
        <begin position="60"/>
        <end position="349"/>
    </location>
</feature>
<accession>A0A917W9V5</accession>
<keyword evidence="9 11" id="KW-0472">Membrane</keyword>
<feature type="binding site" evidence="11">
    <location>
        <position position="260"/>
    </location>
    <ligand>
        <name>FMN</name>
        <dbReference type="ChEBI" id="CHEBI:58210"/>
    </ligand>
</feature>
<keyword evidence="8 11" id="KW-0560">Oxidoreductase</keyword>
<dbReference type="RefSeq" id="WP_188939673.1">
    <property type="nucleotide sequence ID" value="NZ_BMNA01000001.1"/>
</dbReference>
<feature type="binding site" evidence="11">
    <location>
        <position position="285"/>
    </location>
    <ligand>
        <name>FMN</name>
        <dbReference type="ChEBI" id="CHEBI:58210"/>
    </ligand>
</feature>
<comment type="catalytic activity">
    <reaction evidence="10 11">
        <text>(S)-dihydroorotate + a quinone = orotate + a quinol</text>
        <dbReference type="Rhea" id="RHEA:30187"/>
        <dbReference type="ChEBI" id="CHEBI:24646"/>
        <dbReference type="ChEBI" id="CHEBI:30839"/>
        <dbReference type="ChEBI" id="CHEBI:30864"/>
        <dbReference type="ChEBI" id="CHEBI:132124"/>
        <dbReference type="EC" id="1.3.5.2"/>
    </reaction>
</comment>
<comment type="function">
    <text evidence="1 11">Catalyzes the conversion of dihydroorotate to orotate with quinone as electron acceptor.</text>
</comment>
<comment type="subunit">
    <text evidence="11">Monomer.</text>
</comment>
<keyword evidence="15" id="KW-1185">Reference proteome</keyword>
<keyword evidence="5 11" id="KW-0285">Flavoprotein</keyword>
<feature type="binding site" evidence="11">
    <location>
        <position position="152"/>
    </location>
    <ligand>
        <name>FMN</name>
        <dbReference type="ChEBI" id="CHEBI:58210"/>
    </ligand>
</feature>
<feature type="binding site" evidence="11">
    <location>
        <position position="312"/>
    </location>
    <ligand>
        <name>FMN</name>
        <dbReference type="ChEBI" id="CHEBI:58210"/>
    </ligand>
</feature>
<dbReference type="InterPro" id="IPR005719">
    <property type="entry name" value="Dihydroorotate_DH_2"/>
</dbReference>
<dbReference type="GO" id="GO:0006207">
    <property type="term" value="P:'de novo' pyrimidine nucleobase biosynthetic process"/>
    <property type="evidence" value="ECO:0007669"/>
    <property type="project" value="UniProtKB-UniRule"/>
</dbReference>
<evidence type="ECO:0000256" key="10">
    <source>
        <dbReference type="ARBA" id="ARBA00048639"/>
    </source>
</evidence>
<keyword evidence="11" id="KW-1003">Cell membrane</keyword>
<evidence type="ECO:0000256" key="3">
    <source>
        <dbReference type="ARBA" id="ARBA00005161"/>
    </source>
</evidence>
<name>A0A917W9V5_9ACTN</name>
<dbReference type="EMBL" id="BMNA01000001">
    <property type="protein sequence ID" value="GGL86196.1"/>
    <property type="molecule type" value="Genomic_DNA"/>
</dbReference>
<feature type="binding site" evidence="11">
    <location>
        <position position="190"/>
    </location>
    <ligand>
        <name>substrate</name>
    </ligand>
</feature>
<feature type="region of interest" description="Disordered" evidence="12">
    <location>
        <begin position="263"/>
        <end position="286"/>
    </location>
</feature>
<comment type="caution">
    <text evidence="14">The sequence shown here is derived from an EMBL/GenBank/DDBJ whole genome shotgun (WGS) entry which is preliminary data.</text>
</comment>
<keyword evidence="7 11" id="KW-0665">Pyrimidine biosynthesis</keyword>
<feature type="binding site" evidence="11">
    <location>
        <position position="98"/>
    </location>
    <ligand>
        <name>FMN</name>
        <dbReference type="ChEBI" id="CHEBI:58210"/>
    </ligand>
</feature>
<dbReference type="InterPro" id="IPR050074">
    <property type="entry name" value="DHO_dehydrogenase"/>
</dbReference>
<dbReference type="GO" id="GO:0005737">
    <property type="term" value="C:cytoplasm"/>
    <property type="evidence" value="ECO:0007669"/>
    <property type="project" value="InterPro"/>
</dbReference>
<dbReference type="AlphaFoldDB" id="A0A917W9V5"/>
<feature type="binding site" evidence="11">
    <location>
        <begin position="123"/>
        <end position="127"/>
    </location>
    <ligand>
        <name>substrate</name>
    </ligand>
</feature>
<protein>
    <recommendedName>
        <fullName evidence="11">Dihydroorotate dehydrogenase (quinone)</fullName>
        <ecNumber evidence="11">1.3.5.2</ecNumber>
    </recommendedName>
    <alternativeName>
        <fullName evidence="11">DHOdehase</fullName>
        <shortName evidence="11">DHOD</shortName>
        <shortName evidence="11">DHODase</shortName>
    </alternativeName>
    <alternativeName>
        <fullName evidence="11">Dihydroorotate oxidase</fullName>
    </alternativeName>
</protein>
<feature type="compositionally biased region" description="Basic and acidic residues" evidence="12">
    <location>
        <begin position="267"/>
        <end position="276"/>
    </location>
</feature>
<reference evidence="14" key="2">
    <citation type="submission" date="2020-09" db="EMBL/GenBank/DDBJ databases">
        <authorList>
            <person name="Sun Q."/>
            <person name="Zhou Y."/>
        </authorList>
    </citation>
    <scope>NUCLEOTIDE SEQUENCE</scope>
    <source>
        <strain evidence="14">CGMCC 4.7308</strain>
    </source>
</reference>
<feature type="binding site" evidence="11">
    <location>
        <position position="78"/>
    </location>
    <ligand>
        <name>substrate</name>
    </ligand>
</feature>
<dbReference type="InterPro" id="IPR013785">
    <property type="entry name" value="Aldolase_TIM"/>
</dbReference>
<evidence type="ECO:0000256" key="7">
    <source>
        <dbReference type="ARBA" id="ARBA00022975"/>
    </source>
</evidence>
<dbReference type="CDD" id="cd04738">
    <property type="entry name" value="DHOD_2_like"/>
    <property type="match status" value="1"/>
</dbReference>
<feature type="binding site" evidence="11">
    <location>
        <position position="185"/>
    </location>
    <ligand>
        <name>substrate</name>
    </ligand>
</feature>
<dbReference type="HAMAP" id="MF_00225">
    <property type="entry name" value="DHO_dh_type2"/>
    <property type="match status" value="1"/>
</dbReference>
<dbReference type="InterPro" id="IPR001295">
    <property type="entry name" value="Dihydroorotate_DH_CS"/>
</dbReference>
<organism evidence="14 15">
    <name type="scientific">Nakamurella endophytica</name>
    <dbReference type="NCBI Taxonomy" id="1748367"/>
    <lineage>
        <taxon>Bacteria</taxon>
        <taxon>Bacillati</taxon>
        <taxon>Actinomycetota</taxon>
        <taxon>Actinomycetes</taxon>
        <taxon>Nakamurellales</taxon>
        <taxon>Nakamurellaceae</taxon>
        <taxon>Nakamurella</taxon>
    </lineage>
</organism>
<dbReference type="EC" id="1.3.5.2" evidence="11"/>
<sequence>MTVLDQAYRRVARPVLFRAGGGDAEAAHHRTLRMLTGVGRVAPLRRAVAALLAREQGPRTVFGVRFPAVLGLAAGMDKDGVAARAWPALGFGHVEFGTVTAQPQPGNERPRLFRLVRSEAIVNRMGFNNAGAQALAGTLAAAGPLGIPVGVSLGKSRTTPVDRAVGDYLASMRAVHGVADYVAVNVSSPNTPGLRELQDRHRLDELLGALTEQAHLLARDDGRGRPVPVLVKIAPDLTEAAIGEVLQVCADRGVAGVIATNTTTGRDGVDPADRATAEQPGGLSGRPLRDRSLAVVRFVAAHTDLPVIGVGGIGSAADGLAMLDAGAALLQLYTGLVYRGPGLVAQVNRAAAARSPREEVAA</sequence>
<dbReference type="PROSITE" id="PS00911">
    <property type="entry name" value="DHODEHASE_1"/>
    <property type="match status" value="1"/>
</dbReference>
<gene>
    <name evidence="11 14" type="primary">pyrD</name>
    <name evidence="14" type="ORF">GCM10011594_02300</name>
</gene>
<dbReference type="SUPFAM" id="SSF51395">
    <property type="entry name" value="FMN-linked oxidoreductases"/>
    <property type="match status" value="1"/>
</dbReference>